<keyword evidence="1" id="KW-0472">Membrane</keyword>
<dbReference type="EMBL" id="GBRH01207328">
    <property type="protein sequence ID" value="JAD90567.1"/>
    <property type="molecule type" value="Transcribed_RNA"/>
</dbReference>
<proteinExistence type="predicted"/>
<feature type="transmembrane region" description="Helical" evidence="1">
    <location>
        <begin position="35"/>
        <end position="52"/>
    </location>
</feature>
<protein>
    <submittedName>
        <fullName evidence="2">Uncharacterized protein</fullName>
    </submittedName>
</protein>
<evidence type="ECO:0000256" key="1">
    <source>
        <dbReference type="SAM" id="Phobius"/>
    </source>
</evidence>
<dbReference type="AlphaFoldDB" id="A0A0A9E3K8"/>
<sequence>MYVTYLSMSKIDEIICPCNRPMILEKRTSKVPRCPFFPLSLLCIFVSAYILLSEKKHSRVCVS</sequence>
<organism evidence="2">
    <name type="scientific">Arundo donax</name>
    <name type="common">Giant reed</name>
    <name type="synonym">Donax arundinaceus</name>
    <dbReference type="NCBI Taxonomy" id="35708"/>
    <lineage>
        <taxon>Eukaryota</taxon>
        <taxon>Viridiplantae</taxon>
        <taxon>Streptophyta</taxon>
        <taxon>Embryophyta</taxon>
        <taxon>Tracheophyta</taxon>
        <taxon>Spermatophyta</taxon>
        <taxon>Magnoliopsida</taxon>
        <taxon>Liliopsida</taxon>
        <taxon>Poales</taxon>
        <taxon>Poaceae</taxon>
        <taxon>PACMAD clade</taxon>
        <taxon>Arundinoideae</taxon>
        <taxon>Arundineae</taxon>
        <taxon>Arundo</taxon>
    </lineage>
</organism>
<reference evidence="2" key="2">
    <citation type="journal article" date="2015" name="Data Brief">
        <title>Shoot transcriptome of the giant reed, Arundo donax.</title>
        <authorList>
            <person name="Barrero R.A."/>
            <person name="Guerrero F.D."/>
            <person name="Moolhuijzen P."/>
            <person name="Goolsby J.A."/>
            <person name="Tidwell J."/>
            <person name="Bellgard S.E."/>
            <person name="Bellgard M.I."/>
        </authorList>
    </citation>
    <scope>NUCLEOTIDE SEQUENCE</scope>
    <source>
        <tissue evidence="2">Shoot tissue taken approximately 20 cm above the soil surface</tissue>
    </source>
</reference>
<keyword evidence="1" id="KW-0812">Transmembrane</keyword>
<accession>A0A0A9E3K8</accession>
<reference evidence="2" key="1">
    <citation type="submission" date="2014-09" db="EMBL/GenBank/DDBJ databases">
        <authorList>
            <person name="Magalhaes I.L.F."/>
            <person name="Oliveira U."/>
            <person name="Santos F.R."/>
            <person name="Vidigal T.H.D.A."/>
            <person name="Brescovit A.D."/>
            <person name="Santos A.J."/>
        </authorList>
    </citation>
    <scope>NUCLEOTIDE SEQUENCE</scope>
    <source>
        <tissue evidence="2">Shoot tissue taken approximately 20 cm above the soil surface</tissue>
    </source>
</reference>
<keyword evidence="1" id="KW-1133">Transmembrane helix</keyword>
<evidence type="ECO:0000313" key="2">
    <source>
        <dbReference type="EMBL" id="JAD90567.1"/>
    </source>
</evidence>
<name>A0A0A9E3K8_ARUDO</name>